<name>A0A377QA77_9NEIS</name>
<dbReference type="Pfam" id="PF12571">
    <property type="entry name" value="Phage_tail_fib"/>
    <property type="match status" value="1"/>
</dbReference>
<dbReference type="Proteomes" id="UP000295794">
    <property type="component" value="Unassembled WGS sequence"/>
</dbReference>
<evidence type="ECO:0000313" key="2">
    <source>
        <dbReference type="EMBL" id="STQ91727.1"/>
    </source>
</evidence>
<evidence type="ECO:0000313" key="4">
    <source>
        <dbReference type="Proteomes" id="UP000255108"/>
    </source>
</evidence>
<dbReference type="RefSeq" id="WP_115227907.1">
    <property type="nucleotide sequence ID" value="NZ_CAWOLO010000025.1"/>
</dbReference>
<dbReference type="InterPro" id="IPR022225">
    <property type="entry name" value="Phage_tail_fibre_N"/>
</dbReference>
<keyword evidence="5" id="KW-1185">Reference proteome</keyword>
<dbReference type="AlphaFoldDB" id="A0A377QA77"/>
<sequence>MSALIPLMTDAGLAACFNASSTGLDIKIAAIAVGDAAYRPDRTQIALKSERARRTLTGGEKVGPTQIHVNTLLDSNEDFWIREVGFISDTGILIAVWSHPDTPLVYNKAGQKHLLAYDLALSAVPADSINIISMNAPINLTLATEFALLSTAIVRTQHMLILPKLKLQGSRYDA</sequence>
<feature type="domain" description="Phage tail fibre protein N-terminal" evidence="1">
    <location>
        <begin position="4"/>
        <end position="129"/>
    </location>
</feature>
<evidence type="ECO:0000313" key="5">
    <source>
        <dbReference type="Proteomes" id="UP000295794"/>
    </source>
</evidence>
<evidence type="ECO:0000259" key="1">
    <source>
        <dbReference type="Pfam" id="PF12571"/>
    </source>
</evidence>
<organism evidence="2 4">
    <name type="scientific">Iodobacter fluviatilis</name>
    <dbReference type="NCBI Taxonomy" id="537"/>
    <lineage>
        <taxon>Bacteria</taxon>
        <taxon>Pseudomonadati</taxon>
        <taxon>Pseudomonadota</taxon>
        <taxon>Betaproteobacteria</taxon>
        <taxon>Neisseriales</taxon>
        <taxon>Chitinibacteraceae</taxon>
        <taxon>Iodobacter</taxon>
    </lineage>
</organism>
<evidence type="ECO:0000313" key="3">
    <source>
        <dbReference type="EMBL" id="TCU81211.1"/>
    </source>
</evidence>
<reference evidence="3 5" key="2">
    <citation type="submission" date="2019-03" db="EMBL/GenBank/DDBJ databases">
        <title>Genomic Encyclopedia of Type Strains, Phase IV (KMG-IV): sequencing the most valuable type-strain genomes for metagenomic binning, comparative biology and taxonomic classification.</title>
        <authorList>
            <person name="Goeker M."/>
        </authorList>
    </citation>
    <scope>NUCLEOTIDE SEQUENCE [LARGE SCALE GENOMIC DNA]</scope>
    <source>
        <strain evidence="3 5">DSM 3764</strain>
    </source>
</reference>
<dbReference type="OrthoDB" id="8596123at2"/>
<dbReference type="EMBL" id="UGHR01000001">
    <property type="protein sequence ID" value="STQ91727.1"/>
    <property type="molecule type" value="Genomic_DNA"/>
</dbReference>
<dbReference type="Proteomes" id="UP000255108">
    <property type="component" value="Unassembled WGS sequence"/>
</dbReference>
<protein>
    <submittedName>
        <fullName evidence="3">Tail-collar fiber protein</fullName>
    </submittedName>
</protein>
<gene>
    <name evidence="3" type="ORF">EV682_12514</name>
    <name evidence="2" type="ORF">NCTC11159_02804</name>
</gene>
<proteinExistence type="predicted"/>
<reference evidence="2 4" key="1">
    <citation type="submission" date="2018-06" db="EMBL/GenBank/DDBJ databases">
        <authorList>
            <consortium name="Pathogen Informatics"/>
            <person name="Doyle S."/>
        </authorList>
    </citation>
    <scope>NUCLEOTIDE SEQUENCE [LARGE SCALE GENOMIC DNA]</scope>
    <source>
        <strain evidence="2 4">NCTC11159</strain>
    </source>
</reference>
<accession>A0A377QA77</accession>
<dbReference type="EMBL" id="SMBT01000025">
    <property type="protein sequence ID" value="TCU81211.1"/>
    <property type="molecule type" value="Genomic_DNA"/>
</dbReference>